<evidence type="ECO:0000313" key="5">
    <source>
        <dbReference type="EMBL" id="JAW13210.1"/>
    </source>
</evidence>
<dbReference type="GO" id="GO:0030682">
    <property type="term" value="P:symbiont-mediated perturbation of host defenses"/>
    <property type="evidence" value="ECO:0007669"/>
    <property type="project" value="InterPro"/>
</dbReference>
<dbReference type="EMBL" id="GFTR01003216">
    <property type="protein sequence ID" value="JAW13210.1"/>
    <property type="molecule type" value="Transcribed_RNA"/>
</dbReference>
<dbReference type="Pfam" id="PF03973">
    <property type="entry name" value="Triabin"/>
    <property type="match status" value="1"/>
</dbReference>
<evidence type="ECO:0000256" key="4">
    <source>
        <dbReference type="ARBA" id="ARBA00034121"/>
    </source>
</evidence>
<organism evidence="5">
    <name type="scientific">Panstrongylus lignarius</name>
    <dbReference type="NCBI Taxonomy" id="156445"/>
    <lineage>
        <taxon>Eukaryota</taxon>
        <taxon>Metazoa</taxon>
        <taxon>Ecdysozoa</taxon>
        <taxon>Arthropoda</taxon>
        <taxon>Hexapoda</taxon>
        <taxon>Insecta</taxon>
        <taxon>Pterygota</taxon>
        <taxon>Neoptera</taxon>
        <taxon>Paraneoptera</taxon>
        <taxon>Hemiptera</taxon>
        <taxon>Heteroptera</taxon>
        <taxon>Panheteroptera</taxon>
        <taxon>Cimicomorpha</taxon>
        <taxon>Reduviidae</taxon>
        <taxon>Triatominae</taxon>
        <taxon>Panstrongylus</taxon>
    </lineage>
</organism>
<sequence length="193" mass="22149">MKTIIAVTFIGIMTYALDENSSETELTECNKTAMENFDSEKYSNFLPAFVTHSKYKAGPTFCRISVSTSCDTVETEIYEYHQHSREKIDQYKILCSTSEEDYRKGQFWANCTIVKDTSLGNKLNPKPYKLYMSVVDTDYENYAIFYTCVKLKTGVDDAYEVLQKNPTTGEPELANRSLTKNRNEIKGPQSYKC</sequence>
<dbReference type="GO" id="GO:0005576">
    <property type="term" value="C:extracellular region"/>
    <property type="evidence" value="ECO:0007669"/>
    <property type="project" value="UniProtKB-SubCell"/>
</dbReference>
<dbReference type="AlphaFoldDB" id="A0A224XXG8"/>
<comment type="similarity">
    <text evidence="4">Belongs to the calycin superfamily. Triabin family.</text>
</comment>
<evidence type="ECO:0000256" key="2">
    <source>
        <dbReference type="ARBA" id="ARBA00022525"/>
    </source>
</evidence>
<dbReference type="SUPFAM" id="SSF50814">
    <property type="entry name" value="Lipocalins"/>
    <property type="match status" value="1"/>
</dbReference>
<dbReference type="InterPro" id="IPR012674">
    <property type="entry name" value="Calycin"/>
</dbReference>
<comment type="subcellular location">
    <subcellularLocation>
        <location evidence="1">Secreted</location>
    </subcellularLocation>
</comment>
<dbReference type="InterPro" id="IPR005657">
    <property type="entry name" value="Triabi/Procalin"/>
</dbReference>
<protein>
    <submittedName>
        <fullName evidence="5">Putative triabin lipocalin</fullName>
    </submittedName>
</protein>
<keyword evidence="2" id="KW-0964">Secreted</keyword>
<evidence type="ECO:0000256" key="1">
    <source>
        <dbReference type="ARBA" id="ARBA00004613"/>
    </source>
</evidence>
<dbReference type="Gene3D" id="2.40.128.20">
    <property type="match status" value="1"/>
</dbReference>
<proteinExistence type="inferred from homology"/>
<accession>A0A224XXG8</accession>
<keyword evidence="3" id="KW-0732">Signal</keyword>
<reference evidence="5" key="1">
    <citation type="journal article" date="2018" name="PLoS Negl. Trop. Dis.">
        <title>An insight into the salivary gland and fat body transcriptome of Panstrongylus lignarius (Hemiptera: Heteroptera), the main vector of Chagas disease in Peru.</title>
        <authorList>
            <person name="Nevoa J.C."/>
            <person name="Mendes M.T."/>
            <person name="da Silva M.V."/>
            <person name="Soares S.C."/>
            <person name="Oliveira C.J.F."/>
            <person name="Ribeiro J.M.C."/>
        </authorList>
    </citation>
    <scope>NUCLEOTIDE SEQUENCE</scope>
</reference>
<name>A0A224XXG8_9HEMI</name>
<evidence type="ECO:0000256" key="3">
    <source>
        <dbReference type="ARBA" id="ARBA00022729"/>
    </source>
</evidence>